<sequence length="649" mass="71840">MLLSNLGRVLIPALLFLVHHAASQAYDYGFDLSKLASRQATSSPFVVKGLPPVKGNIPVRQEIRQLQKSPEKWTLYILGLSMMQYMDQSDQLSWYQIAGIHGVPFQDWDGVNPTPGNEMSGYCTHISVLFPTWHRPYLALYEQVLYSLIQQIASYYEGDELTLYQNAAANFRIPYFDWATLPPAGESLLPFSVGGSATVNASGPNGVQTIANPLYTYQFKPLNSTAFIQAPYNQWLTTVRAPTSDNGTAKSNDTKIALALDRNFPSFQQRLYNLFSNYGNYSTFSNEGWIPEGQENHYDSIESLHDTIHTLTGLGGHMAWIPFSSFDPIFFLHHTMVDRVFAMWQVLYPTSWITPTPAATNSYTTSEGQIQDAQTPLTPFYANTDGTFWTSDAVRDTHVFGYSYPEIAGLNHALQRPNARAQARVRAAINRLYGGSSPASLAIGSARKRDTNGRVLPADPRSARKYPVYQPSKLEGRSWMGSPSSPRLPPAGKIITDNKYREWTANIRVIKQALEGPFFIHLFFGDPVSPNPQAWAFGPNLAGTLSVFASPPMPGMQMGGKVTSGTVPLTSELMKKVTEGEIDSLHPEVIEPYLKANLKLRVVKTDGAVVDPATVQGLKIGIVSSEVKAPASDEELPSWEGQTVHFDLI</sequence>
<keyword evidence="2" id="KW-0479">Metal-binding</keyword>
<dbReference type="Pfam" id="PF00264">
    <property type="entry name" value="Tyrosinase"/>
    <property type="match status" value="1"/>
</dbReference>
<proteinExistence type="predicted"/>
<feature type="domain" description="Tyrosinase copper-binding" evidence="8">
    <location>
        <begin position="327"/>
        <end position="338"/>
    </location>
</feature>
<comment type="cofactor">
    <cofactor evidence="1">
        <name>Cu(2+)</name>
        <dbReference type="ChEBI" id="CHEBI:29036"/>
    </cofactor>
</comment>
<dbReference type="InterPro" id="IPR050316">
    <property type="entry name" value="Tyrosinase/Hemocyanin"/>
</dbReference>
<evidence type="ECO:0000259" key="7">
    <source>
        <dbReference type="PROSITE" id="PS00497"/>
    </source>
</evidence>
<name>A0A507BI78_9PEZI</name>
<dbReference type="Pfam" id="PF18132">
    <property type="entry name" value="Tyrosinase_C"/>
    <property type="match status" value="1"/>
</dbReference>
<dbReference type="InterPro" id="IPR002227">
    <property type="entry name" value="Tyrosinase_Cu-bd"/>
</dbReference>
<keyword evidence="3" id="KW-0560">Oxidoreductase</keyword>
<dbReference type="Gene3D" id="2.60.310.20">
    <property type="match status" value="1"/>
</dbReference>
<dbReference type="SUPFAM" id="SSF48056">
    <property type="entry name" value="Di-copper centre-containing domain"/>
    <property type="match status" value="1"/>
</dbReference>
<feature type="signal peptide" evidence="6">
    <location>
        <begin position="1"/>
        <end position="25"/>
    </location>
</feature>
<evidence type="ECO:0000256" key="4">
    <source>
        <dbReference type="ARBA" id="ARBA00023033"/>
    </source>
</evidence>
<dbReference type="PANTHER" id="PTHR11474:SF32">
    <property type="entry name" value="TYROSINASE"/>
    <property type="match status" value="1"/>
</dbReference>
<evidence type="ECO:0000259" key="8">
    <source>
        <dbReference type="PROSITE" id="PS00498"/>
    </source>
</evidence>
<dbReference type="GO" id="GO:0046872">
    <property type="term" value="F:metal ion binding"/>
    <property type="evidence" value="ECO:0007669"/>
    <property type="project" value="UniProtKB-KW"/>
</dbReference>
<dbReference type="PRINTS" id="PR00092">
    <property type="entry name" value="TYROSINASE"/>
</dbReference>
<dbReference type="EMBL" id="SKBQ01000016">
    <property type="protein sequence ID" value="TPX16681.1"/>
    <property type="molecule type" value="Genomic_DNA"/>
</dbReference>
<evidence type="ECO:0000256" key="5">
    <source>
        <dbReference type="SAM" id="MobiDB-lite"/>
    </source>
</evidence>
<feature type="chain" id="PRO_5021272800" description="Tyrosinase copper-binding domain-containing protein" evidence="6">
    <location>
        <begin position="26"/>
        <end position="649"/>
    </location>
</feature>
<evidence type="ECO:0000313" key="9">
    <source>
        <dbReference type="EMBL" id="TPX16681.1"/>
    </source>
</evidence>
<dbReference type="Gene3D" id="1.10.1280.10">
    <property type="entry name" value="Di-copper center containing domain from catechol oxidase"/>
    <property type="match status" value="1"/>
</dbReference>
<dbReference type="Proteomes" id="UP000319257">
    <property type="component" value="Unassembled WGS sequence"/>
</dbReference>
<gene>
    <name evidence="9" type="ORF">E0L32_003622</name>
</gene>
<evidence type="ECO:0000256" key="6">
    <source>
        <dbReference type="SAM" id="SignalP"/>
    </source>
</evidence>
<dbReference type="RefSeq" id="XP_030998392.1">
    <property type="nucleotide sequence ID" value="XM_031137943.1"/>
</dbReference>
<evidence type="ECO:0000256" key="3">
    <source>
        <dbReference type="ARBA" id="ARBA00023002"/>
    </source>
</evidence>
<evidence type="ECO:0000256" key="2">
    <source>
        <dbReference type="ARBA" id="ARBA00022723"/>
    </source>
</evidence>
<protein>
    <recommendedName>
        <fullName evidence="7 8">Tyrosinase copper-binding domain-containing protein</fullName>
    </recommendedName>
</protein>
<reference evidence="9 10" key="1">
    <citation type="submission" date="2019-06" db="EMBL/GenBank/DDBJ databases">
        <title>Draft genome sequence of the filamentous fungus Phialemoniopsis curvata isolated from diesel fuel.</title>
        <authorList>
            <person name="Varaljay V.A."/>
            <person name="Lyon W.J."/>
            <person name="Crouch A.L."/>
            <person name="Drake C.E."/>
            <person name="Hollomon J.M."/>
            <person name="Nadeau L.J."/>
            <person name="Nunn H.S."/>
            <person name="Stevenson B.S."/>
            <person name="Bojanowski C.L."/>
            <person name="Crookes-Goodson W.J."/>
        </authorList>
    </citation>
    <scope>NUCLEOTIDE SEQUENCE [LARGE SCALE GENOMIC DNA]</scope>
    <source>
        <strain evidence="9 10">D216</strain>
    </source>
</reference>
<keyword evidence="10" id="KW-1185">Reference proteome</keyword>
<dbReference type="PANTHER" id="PTHR11474">
    <property type="entry name" value="TYROSINASE FAMILY MEMBER"/>
    <property type="match status" value="1"/>
</dbReference>
<comment type="caution">
    <text evidence="9">The sequence shown here is derived from an EMBL/GenBank/DDBJ whole genome shotgun (WGS) entry which is preliminary data.</text>
</comment>
<dbReference type="InParanoid" id="A0A507BI78"/>
<dbReference type="AlphaFoldDB" id="A0A507BI78"/>
<evidence type="ECO:0000313" key="10">
    <source>
        <dbReference type="Proteomes" id="UP000319257"/>
    </source>
</evidence>
<dbReference type="STRING" id="1093900.A0A507BI78"/>
<dbReference type="InterPro" id="IPR008922">
    <property type="entry name" value="Di-copper_centre_dom_sf"/>
</dbReference>
<evidence type="ECO:0000256" key="1">
    <source>
        <dbReference type="ARBA" id="ARBA00001973"/>
    </source>
</evidence>
<dbReference type="InterPro" id="IPR041640">
    <property type="entry name" value="Tyrosinase_C"/>
</dbReference>
<keyword evidence="6" id="KW-0732">Signal</keyword>
<dbReference type="PROSITE" id="PS00498">
    <property type="entry name" value="TYROSINASE_2"/>
    <property type="match status" value="1"/>
</dbReference>
<feature type="domain" description="Tyrosinase copper-binding" evidence="7">
    <location>
        <begin position="125"/>
        <end position="142"/>
    </location>
</feature>
<accession>A0A507BI78</accession>
<dbReference type="GO" id="GO:0004497">
    <property type="term" value="F:monooxygenase activity"/>
    <property type="evidence" value="ECO:0007669"/>
    <property type="project" value="UniProtKB-KW"/>
</dbReference>
<dbReference type="GeneID" id="41971069"/>
<dbReference type="PROSITE" id="PS00497">
    <property type="entry name" value="TYROSINASE_1"/>
    <property type="match status" value="1"/>
</dbReference>
<feature type="region of interest" description="Disordered" evidence="5">
    <location>
        <begin position="474"/>
        <end position="493"/>
    </location>
</feature>
<keyword evidence="4" id="KW-0503">Monooxygenase</keyword>
<dbReference type="OrthoDB" id="6132182at2759"/>
<organism evidence="9 10">
    <name type="scientific">Thyridium curvatum</name>
    <dbReference type="NCBI Taxonomy" id="1093900"/>
    <lineage>
        <taxon>Eukaryota</taxon>
        <taxon>Fungi</taxon>
        <taxon>Dikarya</taxon>
        <taxon>Ascomycota</taxon>
        <taxon>Pezizomycotina</taxon>
        <taxon>Sordariomycetes</taxon>
        <taxon>Sordariomycetidae</taxon>
        <taxon>Thyridiales</taxon>
        <taxon>Thyridiaceae</taxon>
        <taxon>Thyridium</taxon>
    </lineage>
</organism>